<evidence type="ECO:0000313" key="3">
    <source>
        <dbReference type="Proteomes" id="UP001500842"/>
    </source>
</evidence>
<dbReference type="SUPFAM" id="SSF46785">
    <property type="entry name" value="Winged helix' DNA-binding domain"/>
    <property type="match status" value="1"/>
</dbReference>
<protein>
    <submittedName>
        <fullName evidence="2">Helix-turn-helix domain-containing protein</fullName>
    </submittedName>
</protein>
<gene>
    <name evidence="2" type="ORF">GCM10009788_38280</name>
</gene>
<dbReference type="Proteomes" id="UP001500842">
    <property type="component" value="Unassembled WGS sequence"/>
</dbReference>
<proteinExistence type="predicted"/>
<dbReference type="Pfam" id="PF12840">
    <property type="entry name" value="HTH_20"/>
    <property type="match status" value="1"/>
</dbReference>
<dbReference type="InterPro" id="IPR036388">
    <property type="entry name" value="WH-like_DNA-bd_sf"/>
</dbReference>
<accession>A0ABN2B368</accession>
<dbReference type="Gene3D" id="1.10.10.10">
    <property type="entry name" value="Winged helix-like DNA-binding domain superfamily/Winged helix DNA-binding domain"/>
    <property type="match status" value="1"/>
</dbReference>
<evidence type="ECO:0000313" key="2">
    <source>
        <dbReference type="EMBL" id="GAA1531402.1"/>
    </source>
</evidence>
<organism evidence="2 3">
    <name type="scientific">Nocardioides humi</name>
    <dbReference type="NCBI Taxonomy" id="449461"/>
    <lineage>
        <taxon>Bacteria</taxon>
        <taxon>Bacillati</taxon>
        <taxon>Actinomycetota</taxon>
        <taxon>Actinomycetes</taxon>
        <taxon>Propionibacteriales</taxon>
        <taxon>Nocardioidaceae</taxon>
        <taxon>Nocardioides</taxon>
    </lineage>
</organism>
<reference evidence="2 3" key="1">
    <citation type="journal article" date="2019" name="Int. J. Syst. Evol. Microbiol.">
        <title>The Global Catalogue of Microorganisms (GCM) 10K type strain sequencing project: providing services to taxonomists for standard genome sequencing and annotation.</title>
        <authorList>
            <consortium name="The Broad Institute Genomics Platform"/>
            <consortium name="The Broad Institute Genome Sequencing Center for Infectious Disease"/>
            <person name="Wu L."/>
            <person name="Ma J."/>
        </authorList>
    </citation>
    <scope>NUCLEOTIDE SEQUENCE [LARGE SCALE GENOMIC DNA]</scope>
    <source>
        <strain evidence="2 3">JCM 14942</strain>
    </source>
</reference>
<feature type="region of interest" description="Disordered" evidence="1">
    <location>
        <begin position="64"/>
        <end position="85"/>
    </location>
</feature>
<evidence type="ECO:0000256" key="1">
    <source>
        <dbReference type="SAM" id="MobiDB-lite"/>
    </source>
</evidence>
<comment type="caution">
    <text evidence="2">The sequence shown here is derived from an EMBL/GenBank/DDBJ whole genome shotgun (WGS) entry which is preliminary data.</text>
</comment>
<dbReference type="InterPro" id="IPR036390">
    <property type="entry name" value="WH_DNA-bd_sf"/>
</dbReference>
<name>A0ABN2B368_9ACTN</name>
<dbReference type="EMBL" id="BAAAOR010000028">
    <property type="protein sequence ID" value="GAA1531402.1"/>
    <property type="molecule type" value="Genomic_DNA"/>
</dbReference>
<sequence length="216" mass="22875">MALPSAVGTPHSEVTGTRGRVLVAIRTAAAPVTVDDLATGLDLHPNTVRFHATALEDAGLVLHESRPTGGKGRPRAVYLPTPQGTRSGQRNYRLLADVLVEDLAATAPDPAEAAHAAGRAWGTRLAAARSRGRRTTPGAAVAVLAEMGFDPEPRPVRRPREIHLLNCPFRELVDSHQELVCALHGGMLAGLLDVPEGDDPLLRPFATPTSCLVRVP</sequence>
<dbReference type="InterPro" id="IPR011991">
    <property type="entry name" value="ArsR-like_HTH"/>
</dbReference>
<dbReference type="CDD" id="cd00090">
    <property type="entry name" value="HTH_ARSR"/>
    <property type="match status" value="1"/>
</dbReference>
<keyword evidence="3" id="KW-1185">Reference proteome</keyword>
<dbReference type="RefSeq" id="WP_181410774.1">
    <property type="nucleotide sequence ID" value="NZ_BAAAOR010000028.1"/>
</dbReference>